<proteinExistence type="predicted"/>
<reference evidence="1 2" key="1">
    <citation type="journal article" date="2018" name="BMC Genomics">
        <title>Comparative genome analysis of jujube witches'-broom Phytoplasma, an obligate pathogen that causes jujube witches'-broom disease.</title>
        <authorList>
            <person name="Wang J."/>
            <person name="Song L."/>
            <person name="Jiao Q."/>
            <person name="Yang S."/>
            <person name="Gao R."/>
            <person name="Lu X."/>
            <person name="Zhou G."/>
        </authorList>
    </citation>
    <scope>NUCLEOTIDE SEQUENCE [LARGE SCALE GENOMIC DNA]</scope>
    <source>
        <strain evidence="1">Jwb-nky</strain>
    </source>
</reference>
<name>A0A660HMV8_ZIZJU</name>
<protein>
    <submittedName>
        <fullName evidence="1">Uncharacterized protein</fullName>
    </submittedName>
</protein>
<accession>A0A660HMV8</accession>
<dbReference type="AlphaFoldDB" id="A0A660HMV8"/>
<dbReference type="Proteomes" id="UP000272462">
    <property type="component" value="Chromosome"/>
</dbReference>
<dbReference type="KEGG" id="pzi:CWO85_02575"/>
<dbReference type="RefSeq" id="WP_121464085.1">
    <property type="nucleotide sequence ID" value="NZ_CP025121.1"/>
</dbReference>
<keyword evidence="2" id="KW-1185">Reference proteome</keyword>
<gene>
    <name evidence="1" type="ORF">CWO85_02575</name>
</gene>
<organism evidence="1 2">
    <name type="scientific">Ziziphus jujuba witches'-broom phytoplasma</name>
    <dbReference type="NCBI Taxonomy" id="135727"/>
    <lineage>
        <taxon>Bacteria</taxon>
        <taxon>Bacillati</taxon>
        <taxon>Mycoplasmatota</taxon>
        <taxon>Mollicutes</taxon>
        <taxon>Acholeplasmatales</taxon>
        <taxon>Acholeplasmataceae</taxon>
        <taxon>Candidatus Phytoplasma</taxon>
        <taxon>16SrV (Elm yellows group)</taxon>
    </lineage>
</organism>
<dbReference type="EMBL" id="CP025121">
    <property type="protein sequence ID" value="AYJ01373.1"/>
    <property type="molecule type" value="Genomic_DNA"/>
</dbReference>
<evidence type="ECO:0000313" key="1">
    <source>
        <dbReference type="EMBL" id="AYJ01373.1"/>
    </source>
</evidence>
<sequence>MKNIIKLLVKTEVPNIKENIKTNIIKHLKIHQEDCYYYFKKMIKADNKIFYAEIKMSNRDIKIFFSINKDRQKSIIGFKFCIELDNLKLKFLNDEYQFEEEIYVNIYKDNNNKTCKKDQEQEINYNRNIIITFIKSVRSILDNQTENTSISALSTMLSWPELCYNIQNIDAKNKSEEHYKEFLKDIEKKYLNKDIKNIKKEEDSFFSKNLLYQLRCDLYHGNQNISHYNLLYNVQNDNDSKENIKLPFEISNELKEITQKVTNKRSYFNYYKRIKYCLEQIHNFELKDNEKDKDIVELKNNIEQLTLLQCKEKKFLDAQQTLLDNQKNLNEFLNNNDKQNKSTYFLYLVKAFIDISKEQLNYIKENISKCTECQEYFKKYLQTYYETFKNDALKDLKNKGFGFICRYNYIIEKFLFLVIQHPSQKCQFQKKINENINTTNKQKNKQTIVENICKDIKEQINNKFFISWKNDMIIYKLMKEIFQKKYKEVEKEQKEKIKKCEKIFVEDIDNYKNICSEIRNIISNSKKTYQKQMPYYNILLNIDFDIKNSKKIEEIKKIKNEILKIYRNHECKYENCLYMDEKNTKKKREDININFLVESYFDEKCSEKHKKLIKKVLNKSKTMTTNLILKKIETIENNNDVSQIDSKLLEIELLKKLSDLEKGAEKNLKSNKSKKIYSFLQLFTNKNDKGEMVLNLPIININIRNLFYFFYNFLFPKTSKNESPWFEKNHENILLYDLQIKKD</sequence>
<evidence type="ECO:0000313" key="2">
    <source>
        <dbReference type="Proteomes" id="UP000272462"/>
    </source>
</evidence>